<feature type="active site" description="Proton donor" evidence="8">
    <location>
        <position position="12"/>
    </location>
</feature>
<dbReference type="Pfam" id="PF13344">
    <property type="entry name" value="Hydrolase_6"/>
    <property type="match status" value="1"/>
</dbReference>
<feature type="binding site" evidence="10">
    <location>
        <position position="95"/>
    </location>
    <ligand>
        <name>Zn(2+)</name>
        <dbReference type="ChEBI" id="CHEBI:29105"/>
    </ligand>
</feature>
<evidence type="ECO:0000256" key="1">
    <source>
        <dbReference type="ARBA" id="ARBA00004496"/>
    </source>
</evidence>
<dbReference type="PANTHER" id="PTHR42891">
    <property type="entry name" value="D-GLYCERO-BETA-D-MANNO-HEPTOSE-1,7-BISPHOSPHATE 7-PHOSPHATASE"/>
    <property type="match status" value="1"/>
</dbReference>
<feature type="site" description="Stabilizes the phosphoryl group" evidence="9">
    <location>
        <position position="105"/>
    </location>
</feature>
<keyword evidence="10" id="KW-0862">Zinc</keyword>
<comment type="similarity">
    <text evidence="7">Belongs to the gmhB family.</text>
</comment>
<evidence type="ECO:0000313" key="11">
    <source>
        <dbReference type="EMBL" id="OPZ93255.1"/>
    </source>
</evidence>
<comment type="cofactor">
    <cofactor evidence="10">
        <name>Mg(2+)</name>
        <dbReference type="ChEBI" id="CHEBI:18420"/>
    </cofactor>
</comment>
<comment type="subcellular location">
    <subcellularLocation>
        <location evidence="1 7">Cytoplasm</location>
    </subcellularLocation>
</comment>
<evidence type="ECO:0000256" key="7">
    <source>
        <dbReference type="PIRNR" id="PIRNR004682"/>
    </source>
</evidence>
<feature type="binding site" evidence="10">
    <location>
        <position position="10"/>
    </location>
    <ligand>
        <name>Mg(2+)</name>
        <dbReference type="ChEBI" id="CHEBI:18420"/>
    </ligand>
</feature>
<organism evidence="11">
    <name type="scientific">candidate division TA06 bacterium ADurb.Bin417</name>
    <dbReference type="NCBI Taxonomy" id="1852828"/>
    <lineage>
        <taxon>Bacteria</taxon>
        <taxon>Bacteria division TA06</taxon>
    </lineage>
</organism>
<evidence type="ECO:0000256" key="2">
    <source>
        <dbReference type="ARBA" id="ARBA00022490"/>
    </source>
</evidence>
<keyword evidence="4 7" id="KW-0378">Hydrolase</keyword>
<evidence type="ECO:0000256" key="8">
    <source>
        <dbReference type="PIRSR" id="PIRSR004682-1"/>
    </source>
</evidence>
<gene>
    <name evidence="11" type="primary">gmhB</name>
    <name evidence="11" type="ORF">BWY73_00418</name>
</gene>
<dbReference type="GO" id="GO:0005975">
    <property type="term" value="P:carbohydrate metabolic process"/>
    <property type="evidence" value="ECO:0007669"/>
    <property type="project" value="InterPro"/>
</dbReference>
<evidence type="ECO:0000256" key="4">
    <source>
        <dbReference type="ARBA" id="ARBA00022801"/>
    </source>
</evidence>
<dbReference type="NCBIfam" id="TIGR01656">
    <property type="entry name" value="Histidinol-ppas"/>
    <property type="match status" value="1"/>
</dbReference>
<dbReference type="NCBIfam" id="TIGR01662">
    <property type="entry name" value="HAD-SF-IIIA"/>
    <property type="match status" value="1"/>
</dbReference>
<feature type="binding site" evidence="10">
    <location>
        <position position="101"/>
    </location>
    <ligand>
        <name>Zn(2+)</name>
        <dbReference type="ChEBI" id="CHEBI:29105"/>
    </ligand>
</feature>
<sequence length="183" mass="20117">MDEALIVFLDRDGVINQDPPADFVTNWTEFRFLPGAREALRLLKQAGAKVVVVSNQSGINRGIYAAEDLEEIDRRFKTAVSDSGGEITASYYCPHRPDEGCACRKPGTGLIDQAVRELNLDLERSRAYLVGDRRTDIETGRRAGLVTILVLSGHTLLAGDARDWPVPPDHTAPDLLGALNYIL</sequence>
<dbReference type="PANTHER" id="PTHR42891:SF1">
    <property type="entry name" value="D-GLYCERO-BETA-D-MANNO-HEPTOSE-1,7-BISPHOSPHATE 7-PHOSPHATASE"/>
    <property type="match status" value="1"/>
</dbReference>
<dbReference type="InterPro" id="IPR006543">
    <property type="entry name" value="Histidinol-phos"/>
</dbReference>
<protein>
    <recommendedName>
        <fullName evidence="6 7">D,D-heptose 1,7-bisphosphate phosphatase</fullName>
        <ecNumber evidence="7">3.1.3.-</ecNumber>
    </recommendedName>
</protein>
<dbReference type="SUPFAM" id="SSF56784">
    <property type="entry name" value="HAD-like"/>
    <property type="match status" value="1"/>
</dbReference>
<dbReference type="InterPro" id="IPR023214">
    <property type="entry name" value="HAD_sf"/>
</dbReference>
<dbReference type="Gene3D" id="3.40.50.1000">
    <property type="entry name" value="HAD superfamily/HAD-like"/>
    <property type="match status" value="1"/>
</dbReference>
<feature type="binding site" evidence="10">
    <location>
        <position position="93"/>
    </location>
    <ligand>
        <name>Zn(2+)</name>
        <dbReference type="ChEBI" id="CHEBI:29105"/>
    </ligand>
</feature>
<evidence type="ECO:0000256" key="10">
    <source>
        <dbReference type="PIRSR" id="PIRSR004682-4"/>
    </source>
</evidence>
<name>A0A1V5MJE9_UNCT6</name>
<evidence type="ECO:0000256" key="5">
    <source>
        <dbReference type="ARBA" id="ARBA00023277"/>
    </source>
</evidence>
<dbReference type="PIRSF" id="PIRSF004682">
    <property type="entry name" value="GmhB"/>
    <property type="match status" value="1"/>
</dbReference>
<comment type="cofactor">
    <cofactor evidence="10">
        <name>Zn(2+)</name>
        <dbReference type="ChEBI" id="CHEBI:29105"/>
    </cofactor>
</comment>
<keyword evidence="3 10" id="KW-0479">Metal-binding</keyword>
<keyword evidence="2 7" id="KW-0963">Cytoplasm</keyword>
<evidence type="ECO:0000256" key="3">
    <source>
        <dbReference type="ARBA" id="ARBA00022723"/>
    </source>
</evidence>
<dbReference type="GO" id="GO:0046872">
    <property type="term" value="F:metal ion binding"/>
    <property type="evidence" value="ECO:0007669"/>
    <property type="project" value="UniProtKB-KW"/>
</dbReference>
<feature type="site" description="Stabilizes the phosphoryl group" evidence="9">
    <location>
        <position position="54"/>
    </location>
</feature>
<evidence type="ECO:0000256" key="6">
    <source>
        <dbReference type="ARBA" id="ARBA00031828"/>
    </source>
</evidence>
<dbReference type="Pfam" id="PF13242">
    <property type="entry name" value="Hydrolase_like"/>
    <property type="match status" value="1"/>
</dbReference>
<feature type="binding site" evidence="10">
    <location>
        <position position="12"/>
    </location>
    <ligand>
        <name>Mg(2+)</name>
        <dbReference type="ChEBI" id="CHEBI:18420"/>
    </ligand>
</feature>
<dbReference type="EMBL" id="MWAK01000035">
    <property type="protein sequence ID" value="OPZ93255.1"/>
    <property type="molecule type" value="Genomic_DNA"/>
</dbReference>
<dbReference type="Proteomes" id="UP000485484">
    <property type="component" value="Unassembled WGS sequence"/>
</dbReference>
<feature type="active site" description="Nucleophile" evidence="8">
    <location>
        <position position="10"/>
    </location>
</feature>
<keyword evidence="5 7" id="KW-0119">Carbohydrate metabolism</keyword>
<dbReference type="GO" id="GO:0005737">
    <property type="term" value="C:cytoplasm"/>
    <property type="evidence" value="ECO:0007669"/>
    <property type="project" value="UniProtKB-SubCell"/>
</dbReference>
<dbReference type="InterPro" id="IPR006549">
    <property type="entry name" value="HAD-SF_hydro_IIIA"/>
</dbReference>
<dbReference type="GO" id="GO:0016791">
    <property type="term" value="F:phosphatase activity"/>
    <property type="evidence" value="ECO:0007669"/>
    <property type="project" value="InterPro"/>
</dbReference>
<feature type="binding site" evidence="10">
    <location>
        <position position="103"/>
    </location>
    <ligand>
        <name>Zn(2+)</name>
        <dbReference type="ChEBI" id="CHEBI:29105"/>
    </ligand>
</feature>
<proteinExistence type="inferred from homology"/>
<evidence type="ECO:0000256" key="9">
    <source>
        <dbReference type="PIRSR" id="PIRSR004682-3"/>
    </source>
</evidence>
<dbReference type="InterPro" id="IPR036412">
    <property type="entry name" value="HAD-like_sf"/>
</dbReference>
<reference evidence="11" key="1">
    <citation type="submission" date="2017-02" db="EMBL/GenBank/DDBJ databases">
        <title>Delving into the versatile metabolic prowess of the omnipresent phylum Bacteroidetes.</title>
        <authorList>
            <person name="Nobu M.K."/>
            <person name="Mei R."/>
            <person name="Narihiro T."/>
            <person name="Kuroda K."/>
            <person name="Liu W.-T."/>
        </authorList>
    </citation>
    <scope>NUCLEOTIDE SEQUENCE</scope>
    <source>
        <strain evidence="11">ADurb.Bin417</strain>
    </source>
</reference>
<comment type="caution">
    <text evidence="11">The sequence shown here is derived from an EMBL/GenBank/DDBJ whole genome shotgun (WGS) entry which is preliminary data.</text>
</comment>
<dbReference type="CDD" id="cd07503">
    <property type="entry name" value="HAD_HisB-N"/>
    <property type="match status" value="1"/>
</dbReference>
<feature type="site" description="Contributes to substrate recognition" evidence="9">
    <location>
        <position position="104"/>
    </location>
</feature>
<feature type="binding site" evidence="10">
    <location>
        <position position="132"/>
    </location>
    <ligand>
        <name>Mg(2+)</name>
        <dbReference type="ChEBI" id="CHEBI:18420"/>
    </ligand>
</feature>
<dbReference type="AlphaFoldDB" id="A0A1V5MJE9"/>
<dbReference type="InterPro" id="IPR004446">
    <property type="entry name" value="Heptose_bisP_phosphatase"/>
</dbReference>
<accession>A0A1V5MJE9</accession>
<dbReference type="InterPro" id="IPR006357">
    <property type="entry name" value="HAD-SF_hydro_IIA"/>
</dbReference>
<keyword evidence="10" id="KW-0460">Magnesium</keyword>
<dbReference type="EC" id="3.1.3.-" evidence="7"/>